<evidence type="ECO:0000313" key="6">
    <source>
        <dbReference type="Proteomes" id="UP000280346"/>
    </source>
</evidence>
<keyword evidence="1" id="KW-0805">Transcription regulation</keyword>
<dbReference type="PANTHER" id="PTHR42756">
    <property type="entry name" value="TRANSCRIPTIONAL REGULATOR, MARR"/>
    <property type="match status" value="1"/>
</dbReference>
<feature type="domain" description="HTH marR-type" evidence="4">
    <location>
        <begin position="39"/>
        <end position="171"/>
    </location>
</feature>
<dbReference type="Pfam" id="PF01047">
    <property type="entry name" value="MarR"/>
    <property type="match status" value="1"/>
</dbReference>
<keyword evidence="3" id="KW-0804">Transcription</keyword>
<dbReference type="Gene3D" id="1.10.10.10">
    <property type="entry name" value="Winged helix-like DNA-binding domain superfamily/Winged helix DNA-binding domain"/>
    <property type="match status" value="1"/>
</dbReference>
<comment type="caution">
    <text evidence="5">The sequence shown here is derived from an EMBL/GenBank/DDBJ whole genome shotgun (WGS) entry which is preliminary data.</text>
</comment>
<dbReference type="InterPro" id="IPR000835">
    <property type="entry name" value="HTH_MarR-typ"/>
</dbReference>
<protein>
    <submittedName>
        <fullName evidence="5">MarR family transcriptional regulator</fullName>
    </submittedName>
</protein>
<dbReference type="InterPro" id="IPR036390">
    <property type="entry name" value="WH_DNA-bd_sf"/>
</dbReference>
<dbReference type="PROSITE" id="PS50995">
    <property type="entry name" value="HTH_MARR_2"/>
    <property type="match status" value="1"/>
</dbReference>
<evidence type="ECO:0000259" key="4">
    <source>
        <dbReference type="PROSITE" id="PS50995"/>
    </source>
</evidence>
<gene>
    <name evidence="5" type="ORF">EJ913_21145</name>
</gene>
<accession>A0A3S0VG98</accession>
<keyword evidence="2" id="KW-0238">DNA-binding</keyword>
<dbReference type="InterPro" id="IPR036388">
    <property type="entry name" value="WH-like_DNA-bd_sf"/>
</dbReference>
<dbReference type="GO" id="GO:0003677">
    <property type="term" value="F:DNA binding"/>
    <property type="evidence" value="ECO:0007669"/>
    <property type="project" value="UniProtKB-KW"/>
</dbReference>
<keyword evidence="6" id="KW-1185">Reference proteome</keyword>
<dbReference type="SMART" id="SM00347">
    <property type="entry name" value="HTH_MARR"/>
    <property type="match status" value="1"/>
</dbReference>
<dbReference type="SUPFAM" id="SSF46785">
    <property type="entry name" value="Winged helix' DNA-binding domain"/>
    <property type="match status" value="1"/>
</dbReference>
<dbReference type="Proteomes" id="UP000280346">
    <property type="component" value="Unassembled WGS sequence"/>
</dbReference>
<dbReference type="PANTHER" id="PTHR42756:SF1">
    <property type="entry name" value="TRANSCRIPTIONAL REPRESSOR OF EMRAB OPERON"/>
    <property type="match status" value="1"/>
</dbReference>
<dbReference type="OrthoDB" id="511972at2"/>
<name>A0A3S0VG98_9PROT</name>
<sequence>MVACFKGWEPVTASETVDAAPAPDGALPNGALTDGALSDGVLSFVVRDVNRAFGRALQARIARSSVSMGQWFFLRALWDEDGLTQRELSHRVGMMEPTTVTAVNVMESQGLVQRVRNAHDRRKMNIFLTDKGRALRETMMPSASDIAAIAVDGIAPEEVARAIGVLRRVGANLNAASFGREEDTEG</sequence>
<dbReference type="AlphaFoldDB" id="A0A3S0VG98"/>
<reference evidence="5 6" key="1">
    <citation type="submission" date="2018-12" db="EMBL/GenBank/DDBJ databases">
        <authorList>
            <person name="Yang Y."/>
        </authorList>
    </citation>
    <scope>NUCLEOTIDE SEQUENCE [LARGE SCALE GENOMIC DNA]</scope>
    <source>
        <strain evidence="5 6">GSF71</strain>
    </source>
</reference>
<proteinExistence type="predicted"/>
<evidence type="ECO:0000313" key="5">
    <source>
        <dbReference type="EMBL" id="RUQ67183.1"/>
    </source>
</evidence>
<organism evidence="5 6">
    <name type="scientific">Azospirillum doebereinerae</name>
    <dbReference type="NCBI Taxonomy" id="92933"/>
    <lineage>
        <taxon>Bacteria</taxon>
        <taxon>Pseudomonadati</taxon>
        <taxon>Pseudomonadota</taxon>
        <taxon>Alphaproteobacteria</taxon>
        <taxon>Rhodospirillales</taxon>
        <taxon>Azospirillaceae</taxon>
        <taxon>Azospirillum</taxon>
    </lineage>
</organism>
<evidence type="ECO:0000256" key="1">
    <source>
        <dbReference type="ARBA" id="ARBA00023015"/>
    </source>
</evidence>
<dbReference type="GO" id="GO:0003700">
    <property type="term" value="F:DNA-binding transcription factor activity"/>
    <property type="evidence" value="ECO:0007669"/>
    <property type="project" value="InterPro"/>
</dbReference>
<dbReference type="PRINTS" id="PR00598">
    <property type="entry name" value="HTHMARR"/>
</dbReference>
<evidence type="ECO:0000256" key="3">
    <source>
        <dbReference type="ARBA" id="ARBA00023163"/>
    </source>
</evidence>
<evidence type="ECO:0000256" key="2">
    <source>
        <dbReference type="ARBA" id="ARBA00023125"/>
    </source>
</evidence>
<dbReference type="EMBL" id="RZIJ01000018">
    <property type="protein sequence ID" value="RUQ67183.1"/>
    <property type="molecule type" value="Genomic_DNA"/>
</dbReference>